<dbReference type="Proteomes" id="UP000516305">
    <property type="component" value="Chromosome"/>
</dbReference>
<feature type="signal peptide" evidence="2">
    <location>
        <begin position="1"/>
        <end position="20"/>
    </location>
</feature>
<accession>A0A7H0VK09</accession>
<keyword evidence="2" id="KW-0732">Signal</keyword>
<feature type="transmembrane region" description="Helical" evidence="1">
    <location>
        <begin position="46"/>
        <end position="66"/>
    </location>
</feature>
<dbReference type="KEGG" id="chyd:H4K34_10830"/>
<reference evidence="3 4" key="1">
    <citation type="submission" date="2020-08" db="EMBL/GenBank/DDBJ databases">
        <title>Croceimicrobium hydrocarbonivorans gen. nov., sp. nov., a novel marine bacterium isolated from a bacterial consortium that degrades polyethylene terephthalate.</title>
        <authorList>
            <person name="Liu R."/>
        </authorList>
    </citation>
    <scope>NUCLEOTIDE SEQUENCE [LARGE SCALE GENOMIC DNA]</scope>
    <source>
        <strain evidence="3 4">A20-9</strain>
    </source>
</reference>
<gene>
    <name evidence="3" type="ORF">H4K34_10830</name>
</gene>
<proteinExistence type="predicted"/>
<dbReference type="AlphaFoldDB" id="A0A7H0VK09"/>
<keyword evidence="4" id="KW-1185">Reference proteome</keyword>
<keyword evidence="1" id="KW-1133">Transmembrane helix</keyword>
<evidence type="ECO:0000256" key="2">
    <source>
        <dbReference type="SAM" id="SignalP"/>
    </source>
</evidence>
<evidence type="ECO:0000313" key="4">
    <source>
        <dbReference type="Proteomes" id="UP000516305"/>
    </source>
</evidence>
<keyword evidence="1" id="KW-0472">Membrane</keyword>
<evidence type="ECO:0000313" key="3">
    <source>
        <dbReference type="EMBL" id="QNR26057.1"/>
    </source>
</evidence>
<keyword evidence="1" id="KW-0812">Transmembrane</keyword>
<evidence type="ECO:0000256" key="1">
    <source>
        <dbReference type="SAM" id="Phobius"/>
    </source>
</evidence>
<feature type="chain" id="PRO_5028860436" evidence="2">
    <location>
        <begin position="21"/>
        <end position="80"/>
    </location>
</feature>
<protein>
    <submittedName>
        <fullName evidence="3">Uncharacterized protein</fullName>
    </submittedName>
</protein>
<organism evidence="3 4">
    <name type="scientific">Croceimicrobium hydrocarbonivorans</name>
    <dbReference type="NCBI Taxonomy" id="2761580"/>
    <lineage>
        <taxon>Bacteria</taxon>
        <taxon>Pseudomonadati</taxon>
        <taxon>Bacteroidota</taxon>
        <taxon>Flavobacteriia</taxon>
        <taxon>Flavobacteriales</taxon>
        <taxon>Owenweeksiaceae</taxon>
        <taxon>Croceimicrobium</taxon>
    </lineage>
</organism>
<sequence length="80" mass="8774">MQKIFFLLVFAVFFSLSADAQCAMCQAVAETSTKTGSTVATGLNGGILYLMVFPYLILSVIGYAMYRHKKSQRAQLGPEE</sequence>
<dbReference type="EMBL" id="CP060139">
    <property type="protein sequence ID" value="QNR26057.1"/>
    <property type="molecule type" value="Genomic_DNA"/>
</dbReference>
<name>A0A7H0VK09_9FLAO</name>